<dbReference type="Gene3D" id="2.30.30.40">
    <property type="entry name" value="SH3 Domains"/>
    <property type="match status" value="1"/>
</dbReference>
<dbReference type="PANTHER" id="PTHR47053:SF3">
    <property type="entry name" value="GAMMA-D-GLUTAMYL-L-LYSINE DIPEPTIDYL-PEPTIDASE"/>
    <property type="match status" value="1"/>
</dbReference>
<dbReference type="Gene3D" id="3.90.1720.10">
    <property type="entry name" value="endopeptidase domain like (from Nostoc punctiforme)"/>
    <property type="match status" value="1"/>
</dbReference>
<feature type="signal peptide" evidence="6">
    <location>
        <begin position="1"/>
        <end position="24"/>
    </location>
</feature>
<evidence type="ECO:0000256" key="1">
    <source>
        <dbReference type="ARBA" id="ARBA00007074"/>
    </source>
</evidence>
<reference evidence="8 9" key="1">
    <citation type="submission" date="2021-01" db="EMBL/GenBank/DDBJ databases">
        <title>Sequencing the genomes of 1000 actinobacteria strains.</title>
        <authorList>
            <person name="Klenk H.-P."/>
        </authorList>
    </citation>
    <scope>NUCLEOTIDE SEQUENCE [LARGE SCALE GENOMIC DNA]</scope>
    <source>
        <strain evidence="8 9">DSM 13657</strain>
    </source>
</reference>
<feature type="domain" description="NlpC/P60" evidence="7">
    <location>
        <begin position="269"/>
        <end position="393"/>
    </location>
</feature>
<dbReference type="InterPro" id="IPR057812">
    <property type="entry name" value="SH3_YKFC_2nd"/>
</dbReference>
<sequence length="393" mass="43247">MKTFATSVILAATLVAGTVTPALATEPGDHDYLLTGNIRDHNVQETKPRKHKEPAPQVKEPNLSAPKAKAPAPMPKAPVPARHGDVRKGDTAYVVVSTATLWKSPTSPRKQDAPALQNPAKMDEWNRGLTDRKGLTGRTETQAIYGDAVYVWEVRDDWARVGVTTEPAPGKPRGYEAWVPKRQLAKSTTFGNASEKMTHVVSVKKSRAHVEAEPTKSTGRTRIEVPFNTRLPITSTRDGKARVALPDNRFGWISFNDVERFDQRKVRPKPKPSQLVETGRQFLGLKYTWGGASAYGFDCSGFTYSIYRAHGITIPRDSGPQSKTGRTVSQGDMQPGDLIFFASKRGKGSVYHVGMYVGHGKMIHAPNASRSVEIVNWKSWGGARDFAGVKRYV</sequence>
<keyword evidence="3 8" id="KW-0378">Hydrolase</keyword>
<comment type="caution">
    <text evidence="8">The sequence shown here is derived from an EMBL/GenBank/DDBJ whole genome shotgun (WGS) entry which is preliminary data.</text>
</comment>
<dbReference type="Pfam" id="PF23795">
    <property type="entry name" value="SH3_YKFC_2nd"/>
    <property type="match status" value="1"/>
</dbReference>
<gene>
    <name evidence="8" type="ORF">JOE56_000334</name>
</gene>
<dbReference type="PROSITE" id="PS51935">
    <property type="entry name" value="NLPC_P60"/>
    <property type="match status" value="1"/>
</dbReference>
<accession>A0ABS2SIA0</accession>
<dbReference type="PANTHER" id="PTHR47053">
    <property type="entry name" value="MUREIN DD-ENDOPEPTIDASE MEPH-RELATED"/>
    <property type="match status" value="1"/>
</dbReference>
<evidence type="ECO:0000313" key="9">
    <source>
        <dbReference type="Proteomes" id="UP000809290"/>
    </source>
</evidence>
<evidence type="ECO:0000256" key="2">
    <source>
        <dbReference type="ARBA" id="ARBA00022670"/>
    </source>
</evidence>
<keyword evidence="4" id="KW-0788">Thiol protease</keyword>
<keyword evidence="2" id="KW-0645">Protease</keyword>
<dbReference type="Pfam" id="PF00877">
    <property type="entry name" value="NLPC_P60"/>
    <property type="match status" value="1"/>
</dbReference>
<evidence type="ECO:0000259" key="7">
    <source>
        <dbReference type="PROSITE" id="PS51935"/>
    </source>
</evidence>
<feature type="chain" id="PRO_5045128159" evidence="6">
    <location>
        <begin position="25"/>
        <end position="393"/>
    </location>
</feature>
<name>A0ABS2SIA0_9MICO</name>
<feature type="region of interest" description="Disordered" evidence="5">
    <location>
        <begin position="104"/>
        <end position="125"/>
    </location>
</feature>
<protein>
    <submittedName>
        <fullName evidence="8">Cell wall-associated NlpC family hydrolase</fullName>
    </submittedName>
</protein>
<dbReference type="GO" id="GO:0016787">
    <property type="term" value="F:hydrolase activity"/>
    <property type="evidence" value="ECO:0007669"/>
    <property type="project" value="UniProtKB-KW"/>
</dbReference>
<organism evidence="8 9">
    <name type="scientific">Brevibacterium paucivorans</name>
    <dbReference type="NCBI Taxonomy" id="170994"/>
    <lineage>
        <taxon>Bacteria</taxon>
        <taxon>Bacillati</taxon>
        <taxon>Actinomycetota</taxon>
        <taxon>Actinomycetes</taxon>
        <taxon>Micrococcales</taxon>
        <taxon>Brevibacteriaceae</taxon>
        <taxon>Brevibacterium</taxon>
    </lineage>
</organism>
<evidence type="ECO:0000256" key="6">
    <source>
        <dbReference type="SAM" id="SignalP"/>
    </source>
</evidence>
<dbReference type="SUPFAM" id="SSF54001">
    <property type="entry name" value="Cysteine proteinases"/>
    <property type="match status" value="1"/>
</dbReference>
<dbReference type="InterPro" id="IPR051202">
    <property type="entry name" value="Peptidase_C40"/>
</dbReference>
<comment type="similarity">
    <text evidence="1">Belongs to the peptidase C40 family.</text>
</comment>
<proteinExistence type="inferred from homology"/>
<feature type="region of interest" description="Disordered" evidence="5">
    <location>
        <begin position="41"/>
        <end position="85"/>
    </location>
</feature>
<evidence type="ECO:0000256" key="5">
    <source>
        <dbReference type="SAM" id="MobiDB-lite"/>
    </source>
</evidence>
<dbReference type="EMBL" id="JAFBCP010000001">
    <property type="protein sequence ID" value="MBM7815640.1"/>
    <property type="molecule type" value="Genomic_DNA"/>
</dbReference>
<dbReference type="InterPro" id="IPR000064">
    <property type="entry name" value="NLP_P60_dom"/>
</dbReference>
<evidence type="ECO:0000313" key="8">
    <source>
        <dbReference type="EMBL" id="MBM7815640.1"/>
    </source>
</evidence>
<evidence type="ECO:0000256" key="4">
    <source>
        <dbReference type="ARBA" id="ARBA00022807"/>
    </source>
</evidence>
<dbReference type="RefSeq" id="WP_204514549.1">
    <property type="nucleotide sequence ID" value="NZ_JAFBCP010000001.1"/>
</dbReference>
<dbReference type="InterPro" id="IPR038765">
    <property type="entry name" value="Papain-like_cys_pep_sf"/>
</dbReference>
<keyword evidence="6" id="KW-0732">Signal</keyword>
<dbReference type="Proteomes" id="UP000809290">
    <property type="component" value="Unassembled WGS sequence"/>
</dbReference>
<evidence type="ECO:0000256" key="3">
    <source>
        <dbReference type="ARBA" id="ARBA00022801"/>
    </source>
</evidence>
<keyword evidence="9" id="KW-1185">Reference proteome</keyword>